<sequence>MKRKIERRTDRKIAAPDQRGPSSRGLASCPEALGHTEIRMLCSVVCAEKA</sequence>
<reference evidence="2" key="1">
    <citation type="journal article" date="2023" name="G3 (Bethesda)">
        <title>A reference genome for the long-term kleptoplast-retaining sea slug Elysia crispata morphotype clarki.</title>
        <authorList>
            <person name="Eastman K.E."/>
            <person name="Pendleton A.L."/>
            <person name="Shaikh M.A."/>
            <person name="Suttiyut T."/>
            <person name="Ogas R."/>
            <person name="Tomko P."/>
            <person name="Gavelis G."/>
            <person name="Widhalm J.R."/>
            <person name="Wisecaver J.H."/>
        </authorList>
    </citation>
    <scope>NUCLEOTIDE SEQUENCE</scope>
    <source>
        <strain evidence="2">ECLA1</strain>
    </source>
</reference>
<keyword evidence="3" id="KW-1185">Reference proteome</keyword>
<dbReference type="Proteomes" id="UP001283361">
    <property type="component" value="Unassembled WGS sequence"/>
</dbReference>
<dbReference type="AlphaFoldDB" id="A0AAE1D785"/>
<proteinExistence type="predicted"/>
<feature type="region of interest" description="Disordered" evidence="1">
    <location>
        <begin position="1"/>
        <end position="28"/>
    </location>
</feature>
<evidence type="ECO:0000313" key="3">
    <source>
        <dbReference type="Proteomes" id="UP001283361"/>
    </source>
</evidence>
<organism evidence="2 3">
    <name type="scientific">Elysia crispata</name>
    <name type="common">lettuce slug</name>
    <dbReference type="NCBI Taxonomy" id="231223"/>
    <lineage>
        <taxon>Eukaryota</taxon>
        <taxon>Metazoa</taxon>
        <taxon>Spiralia</taxon>
        <taxon>Lophotrochozoa</taxon>
        <taxon>Mollusca</taxon>
        <taxon>Gastropoda</taxon>
        <taxon>Heterobranchia</taxon>
        <taxon>Euthyneura</taxon>
        <taxon>Panpulmonata</taxon>
        <taxon>Sacoglossa</taxon>
        <taxon>Placobranchoidea</taxon>
        <taxon>Plakobranchidae</taxon>
        <taxon>Elysia</taxon>
    </lineage>
</organism>
<protein>
    <submittedName>
        <fullName evidence="2">Uncharacterized protein</fullName>
    </submittedName>
</protein>
<accession>A0AAE1D785</accession>
<evidence type="ECO:0000313" key="2">
    <source>
        <dbReference type="EMBL" id="KAK3759315.1"/>
    </source>
</evidence>
<dbReference type="EMBL" id="JAWDGP010005142">
    <property type="protein sequence ID" value="KAK3759315.1"/>
    <property type="molecule type" value="Genomic_DNA"/>
</dbReference>
<name>A0AAE1D785_9GAST</name>
<evidence type="ECO:0000256" key="1">
    <source>
        <dbReference type="SAM" id="MobiDB-lite"/>
    </source>
</evidence>
<gene>
    <name evidence="2" type="ORF">RRG08_049130</name>
</gene>
<comment type="caution">
    <text evidence="2">The sequence shown here is derived from an EMBL/GenBank/DDBJ whole genome shotgun (WGS) entry which is preliminary data.</text>
</comment>